<dbReference type="RefSeq" id="WP_081519061.1">
    <property type="nucleotide sequence ID" value="NZ_CP043626.1"/>
</dbReference>
<feature type="transmembrane region" description="Helical" evidence="1">
    <location>
        <begin position="261"/>
        <end position="288"/>
    </location>
</feature>
<feature type="transmembrane region" description="Helical" evidence="1">
    <location>
        <begin position="228"/>
        <end position="249"/>
    </location>
</feature>
<keyword evidence="1" id="KW-0812">Transmembrane</keyword>
<sequence>MNHNPFSTPHAELTSPQLTLAHASHQTYLFIAAQIVATICLLGVNLGLQWFTAGDGFHERMTRYLPVMISTLLGGMLAYVAGVLLLVQQQRERHAIGRFRPLPGLLLAYGFAYLVCSLAMTSGIGFVGQVFYEWVREQGNRQLWIVLYAQLAALASLLLTCVLPLWLILRLARGRALPLAPGAGTAVARWQVALGMALCVAAVVYRLSSSLAASMMTTYSDGNAWQPLFQLINCAVPFAIVMVAVHTRLPPQLSRFGTGRVLIASLVLLLLWLGLLVLCALVLVFVLADALDSRYLPLAPMGFAALLLSLLWPLSRLCVRWFFADELAQSSPK</sequence>
<feature type="transmembrane region" description="Helical" evidence="1">
    <location>
        <begin position="190"/>
        <end position="208"/>
    </location>
</feature>
<feature type="transmembrane region" description="Helical" evidence="1">
    <location>
        <begin position="64"/>
        <end position="87"/>
    </location>
</feature>
<feature type="transmembrane region" description="Helical" evidence="1">
    <location>
        <begin position="294"/>
        <end position="314"/>
    </location>
</feature>
<dbReference type="Proteomes" id="UP000326659">
    <property type="component" value="Chromosome"/>
</dbReference>
<feature type="transmembrane region" description="Helical" evidence="1">
    <location>
        <begin position="107"/>
        <end position="132"/>
    </location>
</feature>
<evidence type="ECO:0000313" key="3">
    <source>
        <dbReference type="Proteomes" id="UP000326659"/>
    </source>
</evidence>
<dbReference type="KEGG" id="pden:F1C79_24115"/>
<gene>
    <name evidence="2" type="ORF">F1C79_24115</name>
</gene>
<organism evidence="2 3">
    <name type="scientific">Pseudomonas denitrificans</name>
    <dbReference type="NCBI Taxonomy" id="43306"/>
    <lineage>
        <taxon>Bacteria</taxon>
        <taxon>Pseudomonadati</taxon>
        <taxon>Pseudomonadota</taxon>
        <taxon>Gammaproteobacteria</taxon>
        <taxon>Pseudomonadales</taxon>
        <taxon>Pseudomonadaceae</taxon>
        <taxon>Halopseudomonas</taxon>
    </lineage>
</organism>
<accession>A0A9X7R6D7</accession>
<dbReference type="OrthoDB" id="6854439at2"/>
<keyword evidence="1" id="KW-0472">Membrane</keyword>
<reference evidence="2 3" key="1">
    <citation type="submission" date="2019-09" db="EMBL/GenBank/DDBJ databases">
        <title>Prosopis cineraria nodule microbiome.</title>
        <authorList>
            <person name="Chaluvadi S.R."/>
            <person name="Ali R."/>
            <person name="Wang X."/>
        </authorList>
    </citation>
    <scope>NUCLEOTIDE SEQUENCE [LARGE SCALE GENOMIC DNA]</scope>
    <source>
        <strain evidence="2 3">BG1</strain>
    </source>
</reference>
<feature type="transmembrane region" description="Helical" evidence="1">
    <location>
        <begin position="144"/>
        <end position="169"/>
    </location>
</feature>
<protein>
    <submittedName>
        <fullName evidence="2">Uncharacterized protein</fullName>
    </submittedName>
</protein>
<keyword evidence="1" id="KW-1133">Transmembrane helix</keyword>
<dbReference type="AlphaFoldDB" id="A0A9X7R6D7"/>
<dbReference type="EMBL" id="CP043626">
    <property type="protein sequence ID" value="QEY74451.1"/>
    <property type="molecule type" value="Genomic_DNA"/>
</dbReference>
<keyword evidence="3" id="KW-1185">Reference proteome</keyword>
<name>A0A9X7R6D7_PSEDE</name>
<feature type="transmembrane region" description="Helical" evidence="1">
    <location>
        <begin position="28"/>
        <end position="52"/>
    </location>
</feature>
<evidence type="ECO:0000256" key="1">
    <source>
        <dbReference type="SAM" id="Phobius"/>
    </source>
</evidence>
<proteinExistence type="predicted"/>
<evidence type="ECO:0000313" key="2">
    <source>
        <dbReference type="EMBL" id="QEY74451.1"/>
    </source>
</evidence>